<dbReference type="GO" id="GO:0006355">
    <property type="term" value="P:regulation of DNA-templated transcription"/>
    <property type="evidence" value="ECO:0007669"/>
    <property type="project" value="InterPro"/>
</dbReference>
<dbReference type="Proteomes" id="UP000323886">
    <property type="component" value="Unassembled WGS sequence"/>
</dbReference>
<dbReference type="InterPro" id="IPR008651">
    <property type="entry name" value="Uncharacterised_HicB"/>
</dbReference>
<dbReference type="EMBL" id="VWPL01000018">
    <property type="protein sequence ID" value="KAA5599901.1"/>
    <property type="molecule type" value="Genomic_DNA"/>
</dbReference>
<accession>A0A5M6HVL3</accession>
<sequence length="85" mass="9232">MRKSNFALRLQPSLLEEARKVAEAEGVALNQLINVAVAEKLSALRTESYFQERVARADVAKALEILKRAGVGNPPVAGDAISDER</sequence>
<keyword evidence="2" id="KW-1185">Reference proteome</keyword>
<dbReference type="InterPro" id="IPR010985">
    <property type="entry name" value="Ribbon_hlx_hlx"/>
</dbReference>
<evidence type="ECO:0000313" key="1">
    <source>
        <dbReference type="EMBL" id="KAA5599901.1"/>
    </source>
</evidence>
<name>A0A5M6HVL3_9HYPH</name>
<dbReference type="RefSeq" id="WP_150097736.1">
    <property type="nucleotide sequence ID" value="NZ_VWPL01000018.1"/>
</dbReference>
<evidence type="ECO:0000313" key="2">
    <source>
        <dbReference type="Proteomes" id="UP000323886"/>
    </source>
</evidence>
<protein>
    <submittedName>
        <fullName evidence="1">Toxin-antitoxin system HicB family antitoxin</fullName>
    </submittedName>
</protein>
<dbReference type="OrthoDB" id="7868298at2"/>
<dbReference type="AlphaFoldDB" id="A0A5M6HVL3"/>
<reference evidence="1 2" key="1">
    <citation type="submission" date="2019-09" db="EMBL/GenBank/DDBJ databases">
        <title>Draft Whole-Genome sequence of Blastochloris sulfoviridis DSM 729.</title>
        <authorList>
            <person name="Meyer T.E."/>
            <person name="Kyndt J.A."/>
        </authorList>
    </citation>
    <scope>NUCLEOTIDE SEQUENCE [LARGE SCALE GENOMIC DNA]</scope>
    <source>
        <strain evidence="1 2">DSM 729</strain>
    </source>
</reference>
<dbReference type="Pfam" id="PF05534">
    <property type="entry name" value="HicB"/>
    <property type="match status" value="1"/>
</dbReference>
<proteinExistence type="predicted"/>
<dbReference type="SUPFAM" id="SSF47598">
    <property type="entry name" value="Ribbon-helix-helix"/>
    <property type="match status" value="1"/>
</dbReference>
<organism evidence="1 2">
    <name type="scientific">Blastochloris sulfoviridis</name>
    <dbReference type="NCBI Taxonomy" id="50712"/>
    <lineage>
        <taxon>Bacteria</taxon>
        <taxon>Pseudomonadati</taxon>
        <taxon>Pseudomonadota</taxon>
        <taxon>Alphaproteobacteria</taxon>
        <taxon>Hyphomicrobiales</taxon>
        <taxon>Blastochloridaceae</taxon>
        <taxon>Blastochloris</taxon>
    </lineage>
</organism>
<comment type="caution">
    <text evidence="1">The sequence shown here is derived from an EMBL/GenBank/DDBJ whole genome shotgun (WGS) entry which is preliminary data.</text>
</comment>
<gene>
    <name evidence="1" type="ORF">F1193_10990</name>
</gene>